<dbReference type="GO" id="GO:0006357">
    <property type="term" value="P:regulation of transcription by RNA polymerase II"/>
    <property type="evidence" value="ECO:0007669"/>
    <property type="project" value="InterPro"/>
</dbReference>
<name>M3AZP5_SPHMS</name>
<evidence type="ECO:0000256" key="1">
    <source>
        <dbReference type="ARBA" id="ARBA00004123"/>
    </source>
</evidence>
<dbReference type="GeneID" id="27902729"/>
<dbReference type="Proteomes" id="UP000016931">
    <property type="component" value="Unassembled WGS sequence"/>
</dbReference>
<comment type="subunit">
    <text evidence="8">Component of the Mediator complex.</text>
</comment>
<comment type="function">
    <text evidence="8">Component of the Mediator complex, a coactivator involved in the regulated transcription of nearly all RNA polymerase II-dependent genes. Mediator functions as a bridge to convey information from gene-specific regulatory proteins to the basal RNA polymerase II transcription machinery. Mediator is recruited to promoters by direct interactions with regulatory proteins and serves as a scaffold for the assembly of a functional preinitiation complex with RNA polymerase II and the general transcription factors.</text>
</comment>
<feature type="region of interest" description="Disordered" evidence="9">
    <location>
        <begin position="119"/>
        <end position="174"/>
    </location>
</feature>
<comment type="similarity">
    <text evidence="2 8">Belongs to the Mediator complex subunit 4 family.</text>
</comment>
<dbReference type="STRING" id="692275.M3AZP5"/>
<dbReference type="Pfam" id="PF10018">
    <property type="entry name" value="Med4"/>
    <property type="match status" value="1"/>
</dbReference>
<comment type="subcellular location">
    <subcellularLocation>
        <location evidence="1 8">Nucleus</location>
    </subcellularLocation>
</comment>
<keyword evidence="5 8" id="KW-0804">Transcription</keyword>
<evidence type="ECO:0000256" key="9">
    <source>
        <dbReference type="SAM" id="MobiDB-lite"/>
    </source>
</evidence>
<protein>
    <recommendedName>
        <fullName evidence="3 8">Mediator of RNA polymerase II transcription subunit 4</fullName>
    </recommendedName>
    <alternativeName>
        <fullName evidence="7 8">Mediator complex subunit 4</fullName>
    </alternativeName>
</protein>
<dbReference type="GO" id="GO:0016592">
    <property type="term" value="C:mediator complex"/>
    <property type="evidence" value="ECO:0007669"/>
    <property type="project" value="InterPro"/>
</dbReference>
<gene>
    <name evidence="8" type="primary">MED4</name>
    <name evidence="10" type="ORF">SEPMUDRAFT_149501</name>
</gene>
<dbReference type="AlphaFoldDB" id="M3AZP5"/>
<dbReference type="EMBL" id="KB456264">
    <property type="protein sequence ID" value="EMF12987.1"/>
    <property type="molecule type" value="Genomic_DNA"/>
</dbReference>
<proteinExistence type="inferred from homology"/>
<dbReference type="PANTHER" id="PTHR13208:SF2">
    <property type="entry name" value="MEDIATOR OF RNA POLYMERASE II TRANSCRIPTION SUBUNIT 4"/>
    <property type="match status" value="1"/>
</dbReference>
<dbReference type="OMA" id="WPLEDKI"/>
<reference evidence="10 11" key="1">
    <citation type="journal article" date="2012" name="PLoS Pathog.">
        <title>Diverse lifestyles and strategies of plant pathogenesis encoded in the genomes of eighteen Dothideomycetes fungi.</title>
        <authorList>
            <person name="Ohm R.A."/>
            <person name="Feau N."/>
            <person name="Henrissat B."/>
            <person name="Schoch C.L."/>
            <person name="Horwitz B.A."/>
            <person name="Barry K.W."/>
            <person name="Condon B.J."/>
            <person name="Copeland A.C."/>
            <person name="Dhillon B."/>
            <person name="Glaser F."/>
            <person name="Hesse C.N."/>
            <person name="Kosti I."/>
            <person name="LaButti K."/>
            <person name="Lindquist E.A."/>
            <person name="Lucas S."/>
            <person name="Salamov A.A."/>
            <person name="Bradshaw R.E."/>
            <person name="Ciuffetti L."/>
            <person name="Hamelin R.C."/>
            <person name="Kema G.H.J."/>
            <person name="Lawrence C."/>
            <person name="Scott J.A."/>
            <person name="Spatafora J.W."/>
            <person name="Turgeon B.G."/>
            <person name="de Wit P.J.G.M."/>
            <person name="Zhong S."/>
            <person name="Goodwin S.B."/>
            <person name="Grigoriev I.V."/>
        </authorList>
    </citation>
    <scope>NUCLEOTIDE SEQUENCE [LARGE SCALE GENOMIC DNA]</scope>
    <source>
        <strain evidence="10 11">SO2202</strain>
    </source>
</reference>
<dbReference type="OrthoDB" id="1929813at2759"/>
<dbReference type="RefSeq" id="XP_016761108.1">
    <property type="nucleotide sequence ID" value="XM_016905592.1"/>
</dbReference>
<evidence type="ECO:0000256" key="4">
    <source>
        <dbReference type="ARBA" id="ARBA00023015"/>
    </source>
</evidence>
<evidence type="ECO:0000256" key="6">
    <source>
        <dbReference type="ARBA" id="ARBA00023242"/>
    </source>
</evidence>
<dbReference type="PANTHER" id="PTHR13208">
    <property type="entry name" value="MEDIATOR OF RNA POLYMERASE II TRANSCRIPTION SUBUNIT 4"/>
    <property type="match status" value="1"/>
</dbReference>
<dbReference type="eggNOG" id="ENOG502SCD7">
    <property type="taxonomic scope" value="Eukaryota"/>
</dbReference>
<evidence type="ECO:0000256" key="8">
    <source>
        <dbReference type="RuleBase" id="RU364141"/>
    </source>
</evidence>
<accession>M3AZP5</accession>
<keyword evidence="4 8" id="KW-0805">Transcription regulation</keyword>
<evidence type="ECO:0000256" key="5">
    <source>
        <dbReference type="ARBA" id="ARBA00023163"/>
    </source>
</evidence>
<evidence type="ECO:0000313" key="11">
    <source>
        <dbReference type="Proteomes" id="UP000016931"/>
    </source>
</evidence>
<sequence>MYAQFQASYQRVEASLQKLTDSIAAYNPSVSAADELVAADEAVKQNLDELVKHQQNYLRLQELRQTSNSLDETIKTTIRLLADTRKDIASIPATDSSADRRDVDIQELLTYAKYIAPTTVPPTYRKSPKDDSQSHSNVVESTAGSAGHTTQISNGLSTPPPQATTTAEDHNPAFIKSENIGLTTMEERDKAWLLPDPDVFQPWPTQDVMNSGALGDIQRMIERGEDPSTKLSKQEQAEADLKREAEEEANRQRKAEEERRAKEMFGAGTMQRRGTIVEAFNPDDL</sequence>
<dbReference type="GO" id="GO:0003712">
    <property type="term" value="F:transcription coregulator activity"/>
    <property type="evidence" value="ECO:0007669"/>
    <property type="project" value="InterPro"/>
</dbReference>
<keyword evidence="8" id="KW-0010">Activator</keyword>
<evidence type="ECO:0000256" key="2">
    <source>
        <dbReference type="ARBA" id="ARBA00009626"/>
    </source>
</evidence>
<keyword evidence="6 8" id="KW-0539">Nucleus</keyword>
<keyword evidence="11" id="KW-1185">Reference proteome</keyword>
<dbReference type="InterPro" id="IPR019258">
    <property type="entry name" value="Mediator_Med4"/>
</dbReference>
<dbReference type="HOGENOM" id="CLU_057381_0_0_1"/>
<feature type="region of interest" description="Disordered" evidence="9">
    <location>
        <begin position="222"/>
        <end position="285"/>
    </location>
</feature>
<evidence type="ECO:0000256" key="3">
    <source>
        <dbReference type="ARBA" id="ARBA00020629"/>
    </source>
</evidence>
<feature type="compositionally biased region" description="Polar residues" evidence="9">
    <location>
        <begin position="134"/>
        <end position="157"/>
    </location>
</feature>
<dbReference type="GO" id="GO:0070847">
    <property type="term" value="C:core mediator complex"/>
    <property type="evidence" value="ECO:0007669"/>
    <property type="project" value="TreeGrafter"/>
</dbReference>
<evidence type="ECO:0000313" key="10">
    <source>
        <dbReference type="EMBL" id="EMF12987.1"/>
    </source>
</evidence>
<evidence type="ECO:0000256" key="7">
    <source>
        <dbReference type="ARBA" id="ARBA00031257"/>
    </source>
</evidence>
<organism evidence="10 11">
    <name type="scientific">Sphaerulina musiva (strain SO2202)</name>
    <name type="common">Poplar stem canker fungus</name>
    <name type="synonym">Septoria musiva</name>
    <dbReference type="NCBI Taxonomy" id="692275"/>
    <lineage>
        <taxon>Eukaryota</taxon>
        <taxon>Fungi</taxon>
        <taxon>Dikarya</taxon>
        <taxon>Ascomycota</taxon>
        <taxon>Pezizomycotina</taxon>
        <taxon>Dothideomycetes</taxon>
        <taxon>Dothideomycetidae</taxon>
        <taxon>Mycosphaerellales</taxon>
        <taxon>Mycosphaerellaceae</taxon>
        <taxon>Sphaerulina</taxon>
    </lineage>
</organism>
<feature type="compositionally biased region" description="Basic and acidic residues" evidence="9">
    <location>
        <begin position="222"/>
        <end position="263"/>
    </location>
</feature>